<name>A0ABQ9HEP3_9NEOP</name>
<dbReference type="EMBL" id="JARBHB010000005">
    <property type="protein sequence ID" value="KAJ8882715.1"/>
    <property type="molecule type" value="Genomic_DNA"/>
</dbReference>
<dbReference type="Proteomes" id="UP001159363">
    <property type="component" value="Chromosome 4"/>
</dbReference>
<accession>A0ABQ9HEP3</accession>
<sequence>MEVIVMDFQNDLCFPTIPTNEDYYCRQLSLVFFNIHIWSSGHSTTARKSAEEVYTTFYHFICYKIRKAIKQPTIICDCTYGQSKLRTIFRFHYVIWFIIPNT</sequence>
<gene>
    <name evidence="1" type="ORF">PR048_014527</name>
</gene>
<organism evidence="1 2">
    <name type="scientific">Dryococelus australis</name>
    <dbReference type="NCBI Taxonomy" id="614101"/>
    <lineage>
        <taxon>Eukaryota</taxon>
        <taxon>Metazoa</taxon>
        <taxon>Ecdysozoa</taxon>
        <taxon>Arthropoda</taxon>
        <taxon>Hexapoda</taxon>
        <taxon>Insecta</taxon>
        <taxon>Pterygota</taxon>
        <taxon>Neoptera</taxon>
        <taxon>Polyneoptera</taxon>
        <taxon>Phasmatodea</taxon>
        <taxon>Verophasmatodea</taxon>
        <taxon>Anareolatae</taxon>
        <taxon>Phasmatidae</taxon>
        <taxon>Eurycanthinae</taxon>
        <taxon>Dryococelus</taxon>
    </lineage>
</organism>
<reference evidence="1 2" key="1">
    <citation type="submission" date="2023-02" db="EMBL/GenBank/DDBJ databases">
        <title>LHISI_Scaffold_Assembly.</title>
        <authorList>
            <person name="Stuart O.P."/>
            <person name="Cleave R."/>
            <person name="Magrath M.J.L."/>
            <person name="Mikheyev A.S."/>
        </authorList>
    </citation>
    <scope>NUCLEOTIDE SEQUENCE [LARGE SCALE GENOMIC DNA]</scope>
    <source>
        <strain evidence="1">Daus_M_001</strain>
        <tissue evidence="1">Leg muscle</tissue>
    </source>
</reference>
<evidence type="ECO:0000313" key="2">
    <source>
        <dbReference type="Proteomes" id="UP001159363"/>
    </source>
</evidence>
<evidence type="ECO:0000313" key="1">
    <source>
        <dbReference type="EMBL" id="KAJ8882715.1"/>
    </source>
</evidence>
<comment type="caution">
    <text evidence="1">The sequence shown here is derived from an EMBL/GenBank/DDBJ whole genome shotgun (WGS) entry which is preliminary data.</text>
</comment>
<proteinExistence type="predicted"/>
<keyword evidence="2" id="KW-1185">Reference proteome</keyword>
<protein>
    <submittedName>
        <fullName evidence="1">Uncharacterized protein</fullName>
    </submittedName>
</protein>